<dbReference type="PROSITE" id="PS51257">
    <property type="entry name" value="PROKAR_LIPOPROTEIN"/>
    <property type="match status" value="1"/>
</dbReference>
<feature type="signal peptide" evidence="1">
    <location>
        <begin position="1"/>
        <end position="23"/>
    </location>
</feature>
<dbReference type="OrthoDB" id="9772575at2"/>
<evidence type="ECO:0000313" key="3">
    <source>
        <dbReference type="Proteomes" id="UP000254601"/>
    </source>
</evidence>
<keyword evidence="2" id="KW-0449">Lipoprotein</keyword>
<dbReference type="RefSeq" id="WP_072577538.1">
    <property type="nucleotide sequence ID" value="NZ_LWHB01000197.1"/>
</dbReference>
<dbReference type="Proteomes" id="UP000254601">
    <property type="component" value="Unassembled WGS sequence"/>
</dbReference>
<dbReference type="Pfam" id="PF06804">
    <property type="entry name" value="Lipoprotein_18"/>
    <property type="match status" value="1"/>
</dbReference>
<dbReference type="InterPro" id="IPR042268">
    <property type="entry name" value="BamC_C"/>
</dbReference>
<feature type="chain" id="PRO_5016805918" evidence="1">
    <location>
        <begin position="24"/>
        <end position="386"/>
    </location>
</feature>
<proteinExistence type="predicted"/>
<keyword evidence="3" id="KW-1185">Reference proteome</keyword>
<sequence>MKKTASSLFTAFLLTACSSGSLIDNLPNRAPDYRQSNVSRKIEVPPDLTGGNLDNSLAVNDFTPASVTSYNDYQAARVKRNQRGFIEVLPPLYGVQVVEPAGQLPYIVTAADPSTSWSIVKKYWQNNGIRLTLDNPSIGIMETDWLEDKGDAPKTGISGLLNGLLGFLKDSDERDRYRLRFSRNAQGGTDILLIYSKTEQVAQYDLPSGRKNPAGFKWQLSDNKNPELQLEMTRRIALYLSTALEKMAGVNQSHIQTNQPTAANNSLGMLSTLNDGSPALLLNGRYAQNWRTLGIALDRASFTILSNDYPTGTYRVRYTPQSDKKNQSFFSRLWGSKDAPENQRPEYLVRLSDQGGQSIAIVQTANGGIANPAQAKALLESVYAAL</sequence>
<organism evidence="2 3">
    <name type="scientific">Suttonella ornithocola</name>
    <dbReference type="NCBI Taxonomy" id="279832"/>
    <lineage>
        <taxon>Bacteria</taxon>
        <taxon>Pseudomonadati</taxon>
        <taxon>Pseudomonadota</taxon>
        <taxon>Gammaproteobacteria</taxon>
        <taxon>Cardiobacteriales</taxon>
        <taxon>Cardiobacteriaceae</taxon>
        <taxon>Suttonella</taxon>
    </lineage>
</organism>
<dbReference type="EMBL" id="UHIC01000001">
    <property type="protein sequence ID" value="SUO94582.1"/>
    <property type="molecule type" value="Genomic_DNA"/>
</dbReference>
<gene>
    <name evidence="2" type="ORF">NCTC13337_00826</name>
</gene>
<name>A0A380MQJ9_9GAMM</name>
<reference evidence="2 3" key="1">
    <citation type="submission" date="2018-06" db="EMBL/GenBank/DDBJ databases">
        <authorList>
            <consortium name="Pathogen Informatics"/>
            <person name="Doyle S."/>
        </authorList>
    </citation>
    <scope>NUCLEOTIDE SEQUENCE [LARGE SCALE GENOMIC DNA]</scope>
    <source>
        <strain evidence="2 3">NCTC13337</strain>
    </source>
</reference>
<protein>
    <submittedName>
        <fullName evidence="2">NlpB/DapX lipoprotein</fullName>
    </submittedName>
</protein>
<evidence type="ECO:0000313" key="2">
    <source>
        <dbReference type="EMBL" id="SUO94582.1"/>
    </source>
</evidence>
<keyword evidence="1" id="KW-0732">Signal</keyword>
<evidence type="ECO:0000256" key="1">
    <source>
        <dbReference type="SAM" id="SignalP"/>
    </source>
</evidence>
<dbReference type="AlphaFoldDB" id="A0A380MQJ9"/>
<dbReference type="InterPro" id="IPR010653">
    <property type="entry name" value="NlpB/DapX"/>
</dbReference>
<dbReference type="Gene3D" id="3.30.310.170">
    <property type="entry name" value="Outer membrane protein assembly factor BamC"/>
    <property type="match status" value="1"/>
</dbReference>
<accession>A0A380MQJ9</accession>